<name>Q7M9C8_WOLSU</name>
<evidence type="ECO:0000313" key="8">
    <source>
        <dbReference type="Proteomes" id="UP000000422"/>
    </source>
</evidence>
<dbReference type="Proteomes" id="UP000000422">
    <property type="component" value="Chromosome"/>
</dbReference>
<keyword evidence="8" id="KW-1185">Reference proteome</keyword>
<proteinExistence type="evidence at protein level"/>
<dbReference type="PIRSF" id="PIRSF001434">
    <property type="entry name" value="CGS"/>
    <property type="match status" value="1"/>
</dbReference>
<dbReference type="Gene3D" id="3.40.640.10">
    <property type="entry name" value="Type I PLP-dependent aspartate aminotransferase-like (Major domain)"/>
    <property type="match status" value="1"/>
</dbReference>
<dbReference type="AlphaFoldDB" id="Q7M9C8"/>
<dbReference type="PDBsum" id="3RI6"/>
<dbReference type="GO" id="GO:0006535">
    <property type="term" value="P:cysteine biosynthetic process from serine"/>
    <property type="evidence" value="ECO:0007669"/>
    <property type="project" value="TreeGrafter"/>
</dbReference>
<dbReference type="GO" id="GO:0003961">
    <property type="term" value="F:O-acetylhomoserine aminocarboxypropyltransferase activity"/>
    <property type="evidence" value="ECO:0007669"/>
    <property type="project" value="TreeGrafter"/>
</dbReference>
<dbReference type="eggNOG" id="COG2873">
    <property type="taxonomic scope" value="Bacteria"/>
</dbReference>
<dbReference type="KEGG" id="wsu:WS1012"/>
<dbReference type="InterPro" id="IPR006235">
    <property type="entry name" value="OAc-hSer/O-AcSer_sulfhydrylase"/>
</dbReference>
<dbReference type="STRING" id="273121.WS1012"/>
<comment type="similarity">
    <text evidence="2 6">Belongs to the trans-sulfuration enzymes family.</text>
</comment>
<evidence type="ECO:0000256" key="2">
    <source>
        <dbReference type="ARBA" id="ARBA00009077"/>
    </source>
</evidence>
<dbReference type="InterPro" id="IPR015424">
    <property type="entry name" value="PyrdxlP-dep_Trfase"/>
</dbReference>
<dbReference type="SUPFAM" id="SSF53383">
    <property type="entry name" value="PLP-dependent transferases"/>
    <property type="match status" value="1"/>
</dbReference>
<organism evidence="8">
    <name type="scientific">Wolinella succinogenes (strain ATCC 29543 / DSM 1740 / CCUG 13145 / JCM 31913 / LMG 7466 / NCTC 11488 / FDC 602W)</name>
    <name type="common">Vibrio succinogenes</name>
    <dbReference type="NCBI Taxonomy" id="273121"/>
    <lineage>
        <taxon>Bacteria</taxon>
        <taxon>Pseudomonadati</taxon>
        <taxon>Campylobacterota</taxon>
        <taxon>Epsilonproteobacteria</taxon>
        <taxon>Campylobacterales</taxon>
        <taxon>Helicobacteraceae</taxon>
        <taxon>Wolinella</taxon>
    </lineage>
</organism>
<dbReference type="Pfam" id="PF01053">
    <property type="entry name" value="Cys_Met_Meta_PP"/>
    <property type="match status" value="1"/>
</dbReference>
<keyword evidence="3" id="KW-0808">Transferase</keyword>
<reference evidence="7 8" key="1">
    <citation type="journal article" date="2003" name="Proc. Natl. Acad. Sci. U.S.A.">
        <title>Complete genome sequence and analysis of Wolinella succinogenes.</title>
        <authorList>
            <person name="Baar C."/>
            <person name="Eppinger M."/>
            <person name="Raddatz G."/>
            <person name="Simon JM."/>
            <person name="Lanz C."/>
            <person name="Klimmek O."/>
            <person name="Nandakumar R."/>
            <person name="Gross R."/>
            <person name="Rosinus A."/>
            <person name="Keller H."/>
            <person name="Jagtap P."/>
            <person name="Linke B."/>
            <person name="Meyer F."/>
            <person name="Lederer H."/>
            <person name="Schuster S.C."/>
        </authorList>
    </citation>
    <scope>NUCLEOTIDE SEQUENCE [LARGE SCALE GENOMIC DNA]</scope>
    <source>
        <strain evidence="8">ATCC 29543 / DSM 1740 / CCUG 13145 / JCM 31913 / LMG 7466 / NCTC 11488 / FDC 602W</strain>
    </source>
</reference>
<feature type="modified residue" description="N6-(pyridoxal phosphate)lysine" evidence="5">
    <location>
        <position position="205"/>
    </location>
</feature>
<evidence type="ECO:0007829" key="9">
    <source>
        <dbReference type="PDB" id="3RI6"/>
    </source>
</evidence>
<dbReference type="EvolutionaryTrace" id="Q7M9C8"/>
<dbReference type="GO" id="GO:0019346">
    <property type="term" value="P:transsulfuration"/>
    <property type="evidence" value="ECO:0007669"/>
    <property type="project" value="InterPro"/>
</dbReference>
<dbReference type="PANTHER" id="PTHR43797:SF2">
    <property type="entry name" value="HOMOCYSTEINE_CYSTEINE SYNTHASE"/>
    <property type="match status" value="1"/>
</dbReference>
<dbReference type="GO" id="GO:0030170">
    <property type="term" value="F:pyridoxal phosphate binding"/>
    <property type="evidence" value="ECO:0007669"/>
    <property type="project" value="InterPro"/>
</dbReference>
<dbReference type="GO" id="GO:0004124">
    <property type="term" value="F:cysteine synthase activity"/>
    <property type="evidence" value="ECO:0007669"/>
    <property type="project" value="TreeGrafter"/>
</dbReference>
<evidence type="ECO:0000313" key="7">
    <source>
        <dbReference type="EMBL" id="CAE10114.1"/>
    </source>
</evidence>
<evidence type="ECO:0000256" key="4">
    <source>
        <dbReference type="ARBA" id="ARBA00022898"/>
    </source>
</evidence>
<dbReference type="HOGENOM" id="CLU_018986_4_0_7"/>
<sequence>MRGFTTRALHVPKAKRDVHGALRTPVYDNAAFEFENSDEIAQVSLGRALGHVYSRSSNPTVEDLEQRLKNLTGALGVLALGSGMAAISTAILTLARAGDSVVTTDRLFGHTLSLFQKTLPSFGIEVRFVDVMDSLAVEHACDETTKLLFLETISNPQLQVADLEALSKVVHAKGIPLVVDTTMTPPYLLEAKRLGVDIEVLSSTKFISGGGTSVGGVLIDHGLFEWKSLPSLAPYYAKAGPMAFLYKARKEVFQNLGPSLSPHNAYLQSLGLETMALRIERSCQNAQELAHWLLSIPQVKCVNHPSLPDSPFYAIAKRQFRYAGSILTFELESKEASYRFMDALKLIRRATNIHDNKSLILSPYHVIYALNSHEERLKLEISPAMMRLSVGIEEIEDLKEDILQALC</sequence>
<dbReference type="RefSeq" id="WP_011138908.1">
    <property type="nucleotide sequence ID" value="NC_005090.1"/>
</dbReference>
<dbReference type="EMBL" id="BX571659">
    <property type="protein sequence ID" value="CAE10114.1"/>
    <property type="molecule type" value="Genomic_DNA"/>
</dbReference>
<dbReference type="InterPro" id="IPR000277">
    <property type="entry name" value="Cys/Met-Metab_PyrdxlP-dep_enz"/>
</dbReference>
<dbReference type="InterPro" id="IPR015421">
    <property type="entry name" value="PyrdxlP-dep_Trfase_major"/>
</dbReference>
<dbReference type="FunFam" id="3.40.640.10:FF:000046">
    <property type="entry name" value="Cystathionine gamma-lyase"/>
    <property type="match status" value="1"/>
</dbReference>
<dbReference type="PANTHER" id="PTHR43797">
    <property type="entry name" value="HOMOCYSTEINE/CYSTEINE SYNTHASE"/>
    <property type="match status" value="1"/>
</dbReference>
<dbReference type="InterPro" id="IPR015422">
    <property type="entry name" value="PyrdxlP-dep_Trfase_small"/>
</dbReference>
<comment type="cofactor">
    <cofactor evidence="1 6">
        <name>pyridoxal 5'-phosphate</name>
        <dbReference type="ChEBI" id="CHEBI:597326"/>
    </cofactor>
</comment>
<gene>
    <name evidence="7" type="ordered locus">WS1012</name>
</gene>
<dbReference type="GO" id="GO:0005737">
    <property type="term" value="C:cytoplasm"/>
    <property type="evidence" value="ECO:0007669"/>
    <property type="project" value="TreeGrafter"/>
</dbReference>
<keyword evidence="4 5" id="KW-0663">Pyridoxal phosphate</keyword>
<dbReference type="SMR" id="Q7M9C8"/>
<evidence type="ECO:0000256" key="3">
    <source>
        <dbReference type="ARBA" id="ARBA00022679"/>
    </source>
</evidence>
<evidence type="ECO:0000256" key="6">
    <source>
        <dbReference type="RuleBase" id="RU362118"/>
    </source>
</evidence>
<dbReference type="Gene3D" id="3.90.1150.10">
    <property type="entry name" value="Aspartate Aminotransferase, domain 1"/>
    <property type="match status" value="1"/>
</dbReference>
<reference evidence="9" key="2">
    <citation type="journal article" date="2011" name="Acta Crystallogr. D">
        <title>A novel mechanism of sulfur transfer catalyzed by O-acetylhomoserine sulfhydrylase in the methionine-biosynthetic pathway of Wolinella succinogenes.</title>
        <authorList>
            <person name="Tran T.H."/>
            <person name="Krishnamoorthy K."/>
            <person name="Begley T.P."/>
            <person name="Ealick S.E."/>
        </authorList>
    </citation>
    <scope>X-RAY CRYSTALLOGRAPHY (2.20 ANGSTROMS)</scope>
</reference>
<protein>
    <submittedName>
        <fullName evidence="7">O-ACETYLHOMOSERINE SULFHYDRYLASE</fullName>
    </submittedName>
</protein>
<keyword evidence="9" id="KW-0002">3D-structure</keyword>
<dbReference type="PDB" id="3RI6">
    <property type="method" value="X-ray"/>
    <property type="resolution" value="2.20 A"/>
    <property type="chains" value="A/B=1-407"/>
</dbReference>
<evidence type="ECO:0000256" key="5">
    <source>
        <dbReference type="PIRSR" id="PIRSR001434-2"/>
    </source>
</evidence>
<accession>Q7M9C8</accession>
<evidence type="ECO:0000256" key="1">
    <source>
        <dbReference type="ARBA" id="ARBA00001933"/>
    </source>
</evidence>
<dbReference type="GO" id="GO:0071269">
    <property type="term" value="P:L-homocysteine biosynthetic process"/>
    <property type="evidence" value="ECO:0007669"/>
    <property type="project" value="TreeGrafter"/>
</dbReference>